<evidence type="ECO:0000313" key="1">
    <source>
        <dbReference type="EMBL" id="CAD8749857.1"/>
    </source>
</evidence>
<name>A0A6T8MRD2_HEMAN</name>
<organism evidence="1">
    <name type="scientific">Hemiselmis andersenii</name>
    <name type="common">Cryptophyte alga</name>
    <dbReference type="NCBI Taxonomy" id="464988"/>
    <lineage>
        <taxon>Eukaryota</taxon>
        <taxon>Cryptophyceae</taxon>
        <taxon>Cryptomonadales</taxon>
        <taxon>Hemiselmidaceae</taxon>
        <taxon>Hemiselmis</taxon>
    </lineage>
</organism>
<dbReference type="EMBL" id="HBFK01026881">
    <property type="protein sequence ID" value="CAD8749857.1"/>
    <property type="molecule type" value="Transcribed_RNA"/>
</dbReference>
<proteinExistence type="predicted"/>
<evidence type="ECO:0008006" key="2">
    <source>
        <dbReference type="Google" id="ProtNLM"/>
    </source>
</evidence>
<dbReference type="AlphaFoldDB" id="A0A6T8MRD2"/>
<sequence length="194" mass="21566">MSFFGITALGPPNMFELYKHSEISAVSKDDFFAAFRMVAGGSGTITHKEVVEVLFEAMGGVKADEAAEADFVAGFDAVEGDIDIELFEDVLDSYNLKFATRPAKQYVSSAKLRHDRMRHIRCDGGSHDKYHAPLTCGQEYGWGDPRQNIGDAELPCGKMFNHRPSFMSYYAESMVCYEEGRDLCAGPTMKSMEQ</sequence>
<protein>
    <recommendedName>
        <fullName evidence="2">EF-hand domain-containing protein</fullName>
    </recommendedName>
</protein>
<gene>
    <name evidence="1" type="ORF">HAND1043_LOCUS16361</name>
</gene>
<accession>A0A6T8MRD2</accession>
<reference evidence="1" key="1">
    <citation type="submission" date="2021-01" db="EMBL/GenBank/DDBJ databases">
        <authorList>
            <person name="Corre E."/>
            <person name="Pelletier E."/>
            <person name="Niang G."/>
            <person name="Scheremetjew M."/>
            <person name="Finn R."/>
            <person name="Kale V."/>
            <person name="Holt S."/>
            <person name="Cochrane G."/>
            <person name="Meng A."/>
            <person name="Brown T."/>
            <person name="Cohen L."/>
        </authorList>
    </citation>
    <scope>NUCLEOTIDE SEQUENCE</scope>
    <source>
        <strain evidence="1">CCMP441</strain>
    </source>
</reference>